<protein>
    <submittedName>
        <fullName evidence="1">Uncharacterized protein</fullName>
    </submittedName>
</protein>
<comment type="caution">
    <text evidence="1">The sequence shown here is derived from an EMBL/GenBank/DDBJ whole genome shotgun (WGS) entry which is preliminary data.</text>
</comment>
<proteinExistence type="predicted"/>
<name>A0A8T1XQU1_ARASU</name>
<sequence>MGSTVKKASKEFYQPMFQNVSQKHMRECTLVSLDWWLDIVHIDKTISRLDDEGDSDS</sequence>
<dbReference type="Proteomes" id="UP000694251">
    <property type="component" value="Chromosome 13"/>
</dbReference>
<accession>A0A8T1XQU1</accession>
<keyword evidence="2" id="KW-1185">Reference proteome</keyword>
<reference evidence="1 2" key="1">
    <citation type="submission" date="2020-12" db="EMBL/GenBank/DDBJ databases">
        <title>Concerted genomic and epigenomic changes stabilize Arabidopsis allopolyploids.</title>
        <authorList>
            <person name="Chen Z."/>
        </authorList>
    </citation>
    <scope>NUCLEOTIDE SEQUENCE [LARGE SCALE GENOMIC DNA]</scope>
    <source>
        <strain evidence="1">As9502</strain>
        <tissue evidence="1">Leaf</tissue>
    </source>
</reference>
<evidence type="ECO:0000313" key="2">
    <source>
        <dbReference type="Proteomes" id="UP000694251"/>
    </source>
</evidence>
<gene>
    <name evidence="1" type="ORF">ISN44_As13g009490</name>
</gene>
<dbReference type="EMBL" id="JAEFBJ010000013">
    <property type="protein sequence ID" value="KAG7537021.1"/>
    <property type="molecule type" value="Genomic_DNA"/>
</dbReference>
<evidence type="ECO:0000313" key="1">
    <source>
        <dbReference type="EMBL" id="KAG7537021.1"/>
    </source>
</evidence>
<organism evidence="1 2">
    <name type="scientific">Arabidopsis suecica</name>
    <name type="common">Swedish thale-cress</name>
    <name type="synonym">Cardaminopsis suecica</name>
    <dbReference type="NCBI Taxonomy" id="45249"/>
    <lineage>
        <taxon>Eukaryota</taxon>
        <taxon>Viridiplantae</taxon>
        <taxon>Streptophyta</taxon>
        <taxon>Embryophyta</taxon>
        <taxon>Tracheophyta</taxon>
        <taxon>Spermatophyta</taxon>
        <taxon>Magnoliopsida</taxon>
        <taxon>eudicotyledons</taxon>
        <taxon>Gunneridae</taxon>
        <taxon>Pentapetalae</taxon>
        <taxon>rosids</taxon>
        <taxon>malvids</taxon>
        <taxon>Brassicales</taxon>
        <taxon>Brassicaceae</taxon>
        <taxon>Camelineae</taxon>
        <taxon>Arabidopsis</taxon>
    </lineage>
</organism>
<dbReference type="AlphaFoldDB" id="A0A8T1XQU1"/>